<dbReference type="EMBL" id="MU971441">
    <property type="protein sequence ID" value="KAK9234925.1"/>
    <property type="molecule type" value="Genomic_DNA"/>
</dbReference>
<protein>
    <submittedName>
        <fullName evidence="1">Uncharacterized protein</fullName>
    </submittedName>
</protein>
<evidence type="ECO:0000313" key="1">
    <source>
        <dbReference type="EMBL" id="KAK9234925.1"/>
    </source>
</evidence>
<dbReference type="Proteomes" id="UP001433508">
    <property type="component" value="Unassembled WGS sequence"/>
</dbReference>
<organism evidence="1 2">
    <name type="scientific">Lipomyces kononenkoae</name>
    <name type="common">Yeast</name>
    <dbReference type="NCBI Taxonomy" id="34357"/>
    <lineage>
        <taxon>Eukaryota</taxon>
        <taxon>Fungi</taxon>
        <taxon>Dikarya</taxon>
        <taxon>Ascomycota</taxon>
        <taxon>Saccharomycotina</taxon>
        <taxon>Lipomycetes</taxon>
        <taxon>Lipomycetales</taxon>
        <taxon>Lipomycetaceae</taxon>
        <taxon>Lipomyces</taxon>
    </lineage>
</organism>
<gene>
    <name evidence="1" type="ORF">V1525DRAFT_411534</name>
</gene>
<evidence type="ECO:0000313" key="2">
    <source>
        <dbReference type="Proteomes" id="UP001433508"/>
    </source>
</evidence>
<proteinExistence type="predicted"/>
<reference evidence="2" key="1">
    <citation type="journal article" date="2024" name="Front. Bioeng. Biotechnol.">
        <title>Genome-scale model development and genomic sequencing of the oleaginous clade Lipomyces.</title>
        <authorList>
            <person name="Czajka J.J."/>
            <person name="Han Y."/>
            <person name="Kim J."/>
            <person name="Mondo S.J."/>
            <person name="Hofstad B.A."/>
            <person name="Robles A."/>
            <person name="Haridas S."/>
            <person name="Riley R."/>
            <person name="LaButti K."/>
            <person name="Pangilinan J."/>
            <person name="Andreopoulos W."/>
            <person name="Lipzen A."/>
            <person name="Yan J."/>
            <person name="Wang M."/>
            <person name="Ng V."/>
            <person name="Grigoriev I.V."/>
            <person name="Spatafora J.W."/>
            <person name="Magnuson J.K."/>
            <person name="Baker S.E."/>
            <person name="Pomraning K.R."/>
        </authorList>
    </citation>
    <scope>NUCLEOTIDE SEQUENCE [LARGE SCALE GENOMIC DNA]</scope>
    <source>
        <strain evidence="2">CBS 7786</strain>
    </source>
</reference>
<comment type="caution">
    <text evidence="1">The sequence shown here is derived from an EMBL/GenBank/DDBJ whole genome shotgun (WGS) entry which is preliminary data.</text>
</comment>
<sequence length="409" mass="45122">MESQERHRKISDARRLIKYQRKGHKLSTQELELVEIYREKERIRQQSFRNARKLVFPPKKRGRKPSAKSTKALATSSMVPSGSDLADRMEKYYNEDVTHQSVASAVDVLINGYNGYRGICFVPIDPRFFANNQHTNNSQIHHGESSPTNLLESANMPEPHRSTPGQPNASSPIYPVTHTASHSVLDVSSHAASGASPTQSCITVSSKSASSLLTPPSSQSPESSAFASQIVMSGLCEVGSHEDTSVCATSDQVISDTYIGFPSDTRRNDSSAPSRDYGPVTATQPSFSKTSVDVLSHSIWTSPEIVQVSPKCSKLQRYELLPYQGRQLQGLLQAWSTADKDRAFDEIVAFVNRVVEEAVDEVRLESTSGGMTIGSNDLTPYDCARILESHAQGEINDILYEFTNIEHKN</sequence>
<keyword evidence="2" id="KW-1185">Reference proteome</keyword>
<accession>A0ACC3STK0</accession>
<name>A0ACC3STK0_LIPKO</name>